<name>A0A1T4MUU1_9FIRM</name>
<dbReference type="Proteomes" id="UP000190657">
    <property type="component" value="Unassembled WGS sequence"/>
</dbReference>
<dbReference type="InterPro" id="IPR007267">
    <property type="entry name" value="GtrA_DPMS_TM"/>
</dbReference>
<dbReference type="EMBL" id="FUWW01000016">
    <property type="protein sequence ID" value="SJZ70743.1"/>
    <property type="molecule type" value="Genomic_DNA"/>
</dbReference>
<evidence type="ECO:0000256" key="1">
    <source>
        <dbReference type="ARBA" id="ARBA00004141"/>
    </source>
</evidence>
<comment type="similarity">
    <text evidence="2">Belongs to the GtrA family.</text>
</comment>
<dbReference type="GO" id="GO:0005886">
    <property type="term" value="C:plasma membrane"/>
    <property type="evidence" value="ECO:0007669"/>
    <property type="project" value="TreeGrafter"/>
</dbReference>
<dbReference type="PANTHER" id="PTHR38459">
    <property type="entry name" value="PROPHAGE BACTOPRENOL-LINKED GLUCOSE TRANSLOCASE HOMOLOG"/>
    <property type="match status" value="1"/>
</dbReference>
<evidence type="ECO:0000313" key="8">
    <source>
        <dbReference type="EMBL" id="SJZ70743.1"/>
    </source>
</evidence>
<gene>
    <name evidence="8" type="ORF">SAMN02745114_01385</name>
</gene>
<evidence type="ECO:0000256" key="4">
    <source>
        <dbReference type="ARBA" id="ARBA00022989"/>
    </source>
</evidence>
<proteinExistence type="inferred from homology"/>
<dbReference type="Pfam" id="PF04138">
    <property type="entry name" value="GtrA_DPMS_TM"/>
    <property type="match status" value="1"/>
</dbReference>
<organism evidence="8 9">
    <name type="scientific">Eubacterium coprostanoligenes</name>
    <dbReference type="NCBI Taxonomy" id="290054"/>
    <lineage>
        <taxon>Bacteria</taxon>
        <taxon>Bacillati</taxon>
        <taxon>Bacillota</taxon>
        <taxon>Clostridia</taxon>
        <taxon>Eubacteriales</taxon>
        <taxon>Eubacteriaceae</taxon>
        <taxon>Eubacterium</taxon>
    </lineage>
</organism>
<comment type="subcellular location">
    <subcellularLocation>
        <location evidence="1">Membrane</location>
        <topology evidence="1">Multi-pass membrane protein</topology>
    </subcellularLocation>
</comment>
<sequence length="155" mass="17843">MKKLFNKEVIMYLIFGVLTTVVSWGTYTVFVNLCKMSVFWANLVSWVCAVTFAYITNKLWVFESKSWEIKFVLKEAVSFFASRGVTGVIEIVCVPLLVKTSFDNLFYNLFEKMGVGMKILFTDGIYSKVAVSFVIIILNYVFSKLIVFKNKKTKE</sequence>
<evidence type="ECO:0000313" key="9">
    <source>
        <dbReference type="Proteomes" id="UP000190657"/>
    </source>
</evidence>
<evidence type="ECO:0000259" key="7">
    <source>
        <dbReference type="Pfam" id="PF04138"/>
    </source>
</evidence>
<feature type="transmembrane region" description="Helical" evidence="6">
    <location>
        <begin position="76"/>
        <end position="98"/>
    </location>
</feature>
<evidence type="ECO:0000256" key="5">
    <source>
        <dbReference type="ARBA" id="ARBA00023136"/>
    </source>
</evidence>
<protein>
    <submittedName>
        <fullName evidence="8">Putative flippase GtrA (Transmembrane translocase of bactoprenol-linked glucose)</fullName>
    </submittedName>
</protein>
<feature type="transmembrane region" description="Helical" evidence="6">
    <location>
        <begin position="36"/>
        <end position="55"/>
    </location>
</feature>
<keyword evidence="4 6" id="KW-1133">Transmembrane helix</keyword>
<dbReference type="PANTHER" id="PTHR38459:SF5">
    <property type="entry name" value="CELL WALL TEICHOIC ACID GLYCOSYLATION PROTEIN GTCA"/>
    <property type="match status" value="1"/>
</dbReference>
<dbReference type="AlphaFoldDB" id="A0A1T4MUU1"/>
<dbReference type="InterPro" id="IPR051401">
    <property type="entry name" value="GtrA_CellWall_Glycosyl"/>
</dbReference>
<dbReference type="OrthoDB" id="361483at2"/>
<keyword evidence="5 6" id="KW-0472">Membrane</keyword>
<keyword evidence="3 6" id="KW-0812">Transmembrane</keyword>
<evidence type="ECO:0000256" key="2">
    <source>
        <dbReference type="ARBA" id="ARBA00009399"/>
    </source>
</evidence>
<evidence type="ECO:0000256" key="6">
    <source>
        <dbReference type="SAM" id="Phobius"/>
    </source>
</evidence>
<dbReference type="RefSeq" id="WP_078768848.1">
    <property type="nucleotide sequence ID" value="NZ_FUWW01000016.1"/>
</dbReference>
<dbReference type="GO" id="GO:0000271">
    <property type="term" value="P:polysaccharide biosynthetic process"/>
    <property type="evidence" value="ECO:0007669"/>
    <property type="project" value="InterPro"/>
</dbReference>
<feature type="transmembrane region" description="Helical" evidence="6">
    <location>
        <begin position="9"/>
        <end position="30"/>
    </location>
</feature>
<accession>A0A1T4MUU1</accession>
<feature type="transmembrane region" description="Helical" evidence="6">
    <location>
        <begin position="125"/>
        <end position="147"/>
    </location>
</feature>
<dbReference type="STRING" id="290054.SAMN02745114_01385"/>
<reference evidence="8 9" key="1">
    <citation type="submission" date="2017-02" db="EMBL/GenBank/DDBJ databases">
        <authorList>
            <person name="Peterson S.W."/>
        </authorList>
    </citation>
    <scope>NUCLEOTIDE SEQUENCE [LARGE SCALE GENOMIC DNA]</scope>
    <source>
        <strain evidence="8 9">ATCC 51222</strain>
    </source>
</reference>
<feature type="domain" description="GtrA/DPMS transmembrane" evidence="7">
    <location>
        <begin position="12"/>
        <end position="148"/>
    </location>
</feature>
<keyword evidence="9" id="KW-1185">Reference proteome</keyword>
<evidence type="ECO:0000256" key="3">
    <source>
        <dbReference type="ARBA" id="ARBA00022692"/>
    </source>
</evidence>